<evidence type="ECO:0000313" key="6">
    <source>
        <dbReference type="Proteomes" id="UP000515154"/>
    </source>
</evidence>
<evidence type="ECO:0000313" key="7">
    <source>
        <dbReference type="RefSeq" id="XP_029647485.1"/>
    </source>
</evidence>
<feature type="domain" description="Maestro/Maestro-like HEAT-repeats" evidence="5">
    <location>
        <begin position="1376"/>
        <end position="1653"/>
    </location>
</feature>
<evidence type="ECO:0000259" key="2">
    <source>
        <dbReference type="Pfam" id="PF21047"/>
    </source>
</evidence>
<evidence type="ECO:0000259" key="4">
    <source>
        <dbReference type="Pfam" id="PF23221"/>
    </source>
</evidence>
<evidence type="ECO:0000256" key="1">
    <source>
        <dbReference type="ARBA" id="ARBA00022737"/>
    </source>
</evidence>
<dbReference type="InterPro" id="IPR045206">
    <property type="entry name" value="Maestro_heat-like_prot"/>
</dbReference>
<evidence type="ECO:0000259" key="5">
    <source>
        <dbReference type="Pfam" id="PF23227"/>
    </source>
</evidence>
<dbReference type="InterPro" id="IPR055408">
    <property type="entry name" value="HEAT_MROH2B-like"/>
</dbReference>
<dbReference type="Pfam" id="PF23227">
    <property type="entry name" value="HEAT_MROH2B_C"/>
    <property type="match status" value="1"/>
</dbReference>
<dbReference type="InterPro" id="IPR056282">
    <property type="entry name" value="MROH2B-like_N_HEAT"/>
</dbReference>
<feature type="domain" description="MROH2B-like N-terminal HEAT-repeats" evidence="4">
    <location>
        <begin position="42"/>
        <end position="261"/>
    </location>
</feature>
<dbReference type="Gene3D" id="1.25.10.10">
    <property type="entry name" value="Leucine-rich Repeat Variant"/>
    <property type="match status" value="3"/>
</dbReference>
<dbReference type="InterPro" id="IPR016024">
    <property type="entry name" value="ARM-type_fold"/>
</dbReference>
<dbReference type="PANTHER" id="PTHR23120:SF0">
    <property type="entry name" value="MAESTRO HEAT-LIKE REPEAT FAMILY MEMBER 1"/>
    <property type="match status" value="1"/>
</dbReference>
<feature type="domain" description="Maestro-like HEAT-repeats" evidence="2">
    <location>
        <begin position="949"/>
        <end position="1175"/>
    </location>
</feature>
<dbReference type="Pfam" id="PF23221">
    <property type="entry name" value="HEAT_MROH2B_1st"/>
    <property type="match status" value="1"/>
</dbReference>
<gene>
    <name evidence="7" type="primary">LOC115221443</name>
</gene>
<protein>
    <submittedName>
        <fullName evidence="7">Maestro heat-like repeat-containing protein family member 1 isoform X1</fullName>
    </submittedName>
</protein>
<proteinExistence type="predicted"/>
<dbReference type="GO" id="GO:0005737">
    <property type="term" value="C:cytoplasm"/>
    <property type="evidence" value="ECO:0007669"/>
    <property type="project" value="TreeGrafter"/>
</dbReference>
<dbReference type="Pfam" id="PF21047">
    <property type="entry name" value="HEAT_Maestro"/>
    <property type="match status" value="1"/>
</dbReference>
<dbReference type="InterPro" id="IPR011989">
    <property type="entry name" value="ARM-like"/>
</dbReference>
<name>A0A6P7TAY0_9MOLL</name>
<dbReference type="Proteomes" id="UP000515154">
    <property type="component" value="Linkage group LG18"/>
</dbReference>
<dbReference type="KEGG" id="osn:115221443"/>
<reference evidence="7" key="1">
    <citation type="submission" date="2025-08" db="UniProtKB">
        <authorList>
            <consortium name="RefSeq"/>
        </authorList>
    </citation>
    <scope>IDENTIFICATION</scope>
</reference>
<dbReference type="InterPro" id="IPR048465">
    <property type="entry name" value="Maestro-like_HEAT"/>
</dbReference>
<organism evidence="6 7">
    <name type="scientific">Octopus sinensis</name>
    <name type="common">East Asian common octopus</name>
    <dbReference type="NCBI Taxonomy" id="2607531"/>
    <lineage>
        <taxon>Eukaryota</taxon>
        <taxon>Metazoa</taxon>
        <taxon>Spiralia</taxon>
        <taxon>Lophotrochozoa</taxon>
        <taxon>Mollusca</taxon>
        <taxon>Cephalopoda</taxon>
        <taxon>Coleoidea</taxon>
        <taxon>Octopodiformes</taxon>
        <taxon>Octopoda</taxon>
        <taxon>Incirrata</taxon>
        <taxon>Octopodidae</taxon>
        <taxon>Octopus</taxon>
    </lineage>
</organism>
<feature type="domain" description="MROH2B-like HEAT-repeats" evidence="3">
    <location>
        <begin position="264"/>
        <end position="923"/>
    </location>
</feature>
<dbReference type="Pfam" id="PF23210">
    <property type="entry name" value="HEAT_Maestro_2"/>
    <property type="match status" value="1"/>
</dbReference>
<dbReference type="SUPFAM" id="SSF48371">
    <property type="entry name" value="ARM repeat"/>
    <property type="match status" value="3"/>
</dbReference>
<accession>A0A6P7TAY0</accession>
<sequence length="1656" mass="186778">MPSSKKDGVRETGGQVDNLVFALIDSLCDKDELAEELIRDSLVELGKKKTDLVISSTYYYLKKNSKLPIAHRVAILNCMERILKECLEVLDMKLASSVIDQALKELTTSKEIVPEWQSAASGVLVALGARYCNEVMEVLVQNFKPGALPHFFIVQTMANLSTANVFDMMPHINASLGAILPMMGMAKQDNMRWVFCNVLQHFSEAILEYIANIEKAPDPTVSKVMFAREISAAYDILFNVWLQSKEAKLRIAVIEAIGPMTHIMNRNDLEEQLPKLIHGILGLYKKHQVSFHITQALCMVLDAGCSEGSMIMEPYLENLYNALFPQITAPLDYDNPMSIKNYNEVLRCFTVISHSFSSKLMAILLQKLESNNEKTRIGILSILKHLINAGGSSMDEMQELLLSGLKILLSESNNKVKKVLAQVIIAMAHHQYLENEGGHLMIEFIVNQCCLPNDNPHMNKRRSDIDYVTNENLRNMCENILHLITTTIECMEPVLWPFLLEYITSEQHYHGIKAICRSLAFLAKKKVENKATDYVIDFETETNMPKQHAIIARLLVIAGNPLVNGCRGIYVLNFMKHMAPNLCPELTELWNTVIPKLVCYLEDNSENEEAWVQKNWEDLLLKMLSKSLEIISNEDWVESLGEAFSQQIPLYTNLPNEKNFLYKCLGIILRNSSKKEFISKQFDIIFSTVKHSAMKEREGCAVAMGFAATSHLDAVLQRLQGATKHDMVRKSSGILGFMRDKNDTDIEKVKATLILCYGYVTMFAPNTLLISRMEMTILKAIYPFFTNPKDMCVKLSLIKATELIGKSLSVERLKTNYKFMQRTDILGHLQLYIKGESKECINNEVRTLALNAATTLVQLDPKLNEKEVEDLVESATTNVLSLPLDGCAPKKGKEETYEEVVEAGEHLKDAINALNTLLREILRKDLTPNGLESIFKHLKIWLSSSSDFHRERVLETWLLLLRFFRENVNPVNTSDFSNIGLFLANLIPRCSDPVIKVRKLSLNCVHTILESAMIMEGENPNNDVMLNGFQTLNERIEKSDTNVLFVVAVDISKVVAKKLPKTQLMSFLSVLEEGLVDNMAHSSSGSCVMLTSLMKQRGRELREDVSTIIETLHQRLEYIQHPQSRTGTLRALRTVISQHLPVALKCLLAYPIPYDTNICAIWCCLAEDPQLVTTIVDQLLENLLAQRPYEERTDNKESTHYALIGPLSIMCAFEQMLTVAQTESVVIDQFHRLFSAMILIVGSLAGAKPPRSTPNDNEPRKMSSLGNISFIQPSSLVVKAFGMLLERANLKDVTSYLQEHSYWTMFEDPDNYPEAFTALARTLSQNNPNFIPQIVITLHPALPSYHEPQRIVTAAFYAELINQKCPEKTVLIESIINGLLSRMVDSSHIVRMYCIRGLGNIASMGKDLIQKYSTTVLSALMSGLDDKEDINDNITMEAMGGLSRVMSVIDEEDIRSILINVILKIRPCFEKEVPCVRAEAILLFGNLSRFGGGQSKAAILEQIHSNFVSLLLHLNDAEVDVRKACKFTLRSLGSLLDCPKIDEKFQKLLLDDANLYYGEFMNDISKLIIKEMPDKINQYLLSCMSFYNSIWAEIRANAAMFSGFLLGNLTKESHSTLPREHICTGFNPRALIDLLKDPSPQVRGKAAEAMSLLYNY</sequence>
<keyword evidence="1" id="KW-0677">Repeat</keyword>
<dbReference type="PANTHER" id="PTHR23120">
    <property type="entry name" value="MAESTRO-RELATED HEAT DOMAIN-CONTAINING"/>
    <property type="match status" value="1"/>
</dbReference>
<dbReference type="InterPro" id="IPR055406">
    <property type="entry name" value="HEAT_Maestro"/>
</dbReference>
<keyword evidence="6" id="KW-1185">Reference proteome</keyword>
<dbReference type="RefSeq" id="XP_029647485.1">
    <property type="nucleotide sequence ID" value="XM_029791625.2"/>
</dbReference>
<evidence type="ECO:0000259" key="3">
    <source>
        <dbReference type="Pfam" id="PF23210"/>
    </source>
</evidence>